<accession>A0AAV7WE12</accession>
<comment type="caution">
    <text evidence="2">The sequence shown here is derived from an EMBL/GenBank/DDBJ whole genome shotgun (WGS) entry which is preliminary data.</text>
</comment>
<evidence type="ECO:0000256" key="1">
    <source>
        <dbReference type="SAM" id="MobiDB-lite"/>
    </source>
</evidence>
<organism evidence="2 3">
    <name type="scientific">Pleurodeles waltl</name>
    <name type="common">Iberian ribbed newt</name>
    <dbReference type="NCBI Taxonomy" id="8319"/>
    <lineage>
        <taxon>Eukaryota</taxon>
        <taxon>Metazoa</taxon>
        <taxon>Chordata</taxon>
        <taxon>Craniata</taxon>
        <taxon>Vertebrata</taxon>
        <taxon>Euteleostomi</taxon>
        <taxon>Amphibia</taxon>
        <taxon>Batrachia</taxon>
        <taxon>Caudata</taxon>
        <taxon>Salamandroidea</taxon>
        <taxon>Salamandridae</taxon>
        <taxon>Pleurodelinae</taxon>
        <taxon>Pleurodeles</taxon>
    </lineage>
</organism>
<protein>
    <submittedName>
        <fullName evidence="2">Uncharacterized protein</fullName>
    </submittedName>
</protein>
<dbReference type="Proteomes" id="UP001066276">
    <property type="component" value="Chromosome 1_2"/>
</dbReference>
<dbReference type="AlphaFoldDB" id="A0AAV7WE12"/>
<gene>
    <name evidence="2" type="ORF">NDU88_006582</name>
</gene>
<feature type="compositionally biased region" description="Low complexity" evidence="1">
    <location>
        <begin position="89"/>
        <end position="98"/>
    </location>
</feature>
<dbReference type="EMBL" id="JANPWB010000002">
    <property type="protein sequence ID" value="KAJ1211221.1"/>
    <property type="molecule type" value="Genomic_DNA"/>
</dbReference>
<keyword evidence="3" id="KW-1185">Reference proteome</keyword>
<reference evidence="2" key="1">
    <citation type="journal article" date="2022" name="bioRxiv">
        <title>Sequencing and chromosome-scale assembly of the giantPleurodeles waltlgenome.</title>
        <authorList>
            <person name="Brown T."/>
            <person name="Elewa A."/>
            <person name="Iarovenko S."/>
            <person name="Subramanian E."/>
            <person name="Araus A.J."/>
            <person name="Petzold A."/>
            <person name="Susuki M."/>
            <person name="Suzuki K.-i.T."/>
            <person name="Hayashi T."/>
            <person name="Toyoda A."/>
            <person name="Oliveira C."/>
            <person name="Osipova E."/>
            <person name="Leigh N.D."/>
            <person name="Simon A."/>
            <person name="Yun M.H."/>
        </authorList>
    </citation>
    <scope>NUCLEOTIDE SEQUENCE</scope>
    <source>
        <strain evidence="2">20211129_DDA</strain>
        <tissue evidence="2">Liver</tissue>
    </source>
</reference>
<feature type="region of interest" description="Disordered" evidence="1">
    <location>
        <begin position="13"/>
        <end position="115"/>
    </location>
</feature>
<evidence type="ECO:0000313" key="2">
    <source>
        <dbReference type="EMBL" id="KAJ1211221.1"/>
    </source>
</evidence>
<proteinExistence type="predicted"/>
<evidence type="ECO:0000313" key="3">
    <source>
        <dbReference type="Proteomes" id="UP001066276"/>
    </source>
</evidence>
<name>A0AAV7WE12_PLEWA</name>
<sequence>MALPCRCVVVPSRSFSGPGTMVAHHLRGPPPLSARGGGAAPQHPGSRGGRGPVRAPPSQHAPGPVRRRTLVRGSAEFRRLHPLQRLRSRPPSLGSRNSATPEAPPLHHLGGHAGG</sequence>